<dbReference type="InterPro" id="IPR005784">
    <property type="entry name" value="D_amino_transT"/>
</dbReference>
<evidence type="ECO:0000256" key="5">
    <source>
        <dbReference type="ARBA" id="ARBA00021779"/>
    </source>
</evidence>
<evidence type="ECO:0000256" key="3">
    <source>
        <dbReference type="ARBA" id="ARBA00011738"/>
    </source>
</evidence>
<comment type="similarity">
    <text evidence="2">Belongs to the class-IV pyridoxal-phosphate-dependent aminotransferase family.</text>
</comment>
<dbReference type="Pfam" id="PF01063">
    <property type="entry name" value="Aminotran_4"/>
    <property type="match status" value="1"/>
</dbReference>
<evidence type="ECO:0000256" key="11">
    <source>
        <dbReference type="ARBA" id="ARBA00033391"/>
    </source>
</evidence>
<dbReference type="OrthoDB" id="9805628at2"/>
<proteinExistence type="inferred from homology"/>
<comment type="catalytic activity">
    <reaction evidence="12">
        <text>D-alanine + 2-oxoglutarate = D-glutamate + pyruvate</text>
        <dbReference type="Rhea" id="RHEA:15869"/>
        <dbReference type="ChEBI" id="CHEBI:15361"/>
        <dbReference type="ChEBI" id="CHEBI:16810"/>
        <dbReference type="ChEBI" id="CHEBI:29986"/>
        <dbReference type="ChEBI" id="CHEBI:57416"/>
        <dbReference type="EC" id="2.6.1.21"/>
    </reaction>
</comment>
<evidence type="ECO:0000256" key="12">
    <source>
        <dbReference type="ARBA" id="ARBA00047911"/>
    </source>
</evidence>
<evidence type="ECO:0000256" key="2">
    <source>
        <dbReference type="ARBA" id="ARBA00009320"/>
    </source>
</evidence>
<gene>
    <name evidence="13" type="primary">dat_1</name>
    <name evidence="13" type="ORF">FILTAD_01540</name>
</gene>
<dbReference type="RefSeq" id="WP_124069916.1">
    <property type="nucleotide sequence ID" value="NZ_CBCRXF010000004.1"/>
</dbReference>
<evidence type="ECO:0000256" key="1">
    <source>
        <dbReference type="ARBA" id="ARBA00001933"/>
    </source>
</evidence>
<organism evidence="13 14">
    <name type="scientific">Filibacter tadaridae</name>
    <dbReference type="NCBI Taxonomy" id="2483811"/>
    <lineage>
        <taxon>Bacteria</taxon>
        <taxon>Bacillati</taxon>
        <taxon>Bacillota</taxon>
        <taxon>Bacilli</taxon>
        <taxon>Bacillales</taxon>
        <taxon>Caryophanaceae</taxon>
        <taxon>Filibacter</taxon>
    </lineage>
</organism>
<evidence type="ECO:0000256" key="8">
    <source>
        <dbReference type="ARBA" id="ARBA00022898"/>
    </source>
</evidence>
<evidence type="ECO:0000256" key="7">
    <source>
        <dbReference type="ARBA" id="ARBA00022679"/>
    </source>
</evidence>
<dbReference type="InterPro" id="IPR043131">
    <property type="entry name" value="BCAT-like_N"/>
</dbReference>
<evidence type="ECO:0000256" key="10">
    <source>
        <dbReference type="ARBA" id="ARBA00033316"/>
    </source>
</evidence>
<dbReference type="GO" id="GO:0046416">
    <property type="term" value="P:D-amino acid metabolic process"/>
    <property type="evidence" value="ECO:0007669"/>
    <property type="project" value="InterPro"/>
</dbReference>
<dbReference type="GO" id="GO:0005829">
    <property type="term" value="C:cytosol"/>
    <property type="evidence" value="ECO:0007669"/>
    <property type="project" value="TreeGrafter"/>
</dbReference>
<dbReference type="CDD" id="cd01558">
    <property type="entry name" value="D-AAT_like"/>
    <property type="match status" value="1"/>
</dbReference>
<dbReference type="SUPFAM" id="SSF56752">
    <property type="entry name" value="D-aminoacid aminotransferase-like PLP-dependent enzymes"/>
    <property type="match status" value="1"/>
</dbReference>
<sequence length="285" mass="31555">MTIYFVDGLFMEKEEVTISIDDRGYYFGDGVYEVMKVYDGELFTSVEHLSRLFQSAAKIKMTIPYTETQLVDIAKELVKVNSIKTGHVYIQVTRGAAPRQHHFCEPATTPIVTAYAIQNPRPESKLQQGVGIKSVEDVRWLRCDIKSLNLLGNVLAKEEAHENGCFEALLHRGETVTEGSSSNMFGVKDGTVYSHPADTLILNGITRQVVLDLCKDNGIPVKEIAFTLEEAFEMDEFFLTSTTSEVMPVTTIDNRPVGTGVPGPITLTLQQAFISKIPLSVAGDK</sequence>
<dbReference type="GO" id="GO:0047810">
    <property type="term" value="F:D-alanine-2-oxoglutarate aminotransferase activity"/>
    <property type="evidence" value="ECO:0007669"/>
    <property type="project" value="UniProtKB-EC"/>
</dbReference>
<evidence type="ECO:0000256" key="4">
    <source>
        <dbReference type="ARBA" id="ARBA00012874"/>
    </source>
</evidence>
<dbReference type="EC" id="2.6.1.21" evidence="4"/>
<comment type="cofactor">
    <cofactor evidence="1">
        <name>pyridoxal 5'-phosphate</name>
        <dbReference type="ChEBI" id="CHEBI:597326"/>
    </cofactor>
</comment>
<dbReference type="FunFam" id="3.20.10.10:FF:000002">
    <property type="entry name" value="D-alanine aminotransferase"/>
    <property type="match status" value="1"/>
</dbReference>
<dbReference type="InterPro" id="IPR050571">
    <property type="entry name" value="Class-IV_PLP-Dep_Aminotrnsfr"/>
</dbReference>
<keyword evidence="8" id="KW-0663">Pyridoxal phosphate</keyword>
<keyword evidence="7 13" id="KW-0808">Transferase</keyword>
<dbReference type="InterPro" id="IPR043132">
    <property type="entry name" value="BCAT-like_C"/>
</dbReference>
<dbReference type="GO" id="GO:0008652">
    <property type="term" value="P:amino acid biosynthetic process"/>
    <property type="evidence" value="ECO:0007669"/>
    <property type="project" value="UniProtKB-ARBA"/>
</dbReference>
<dbReference type="Gene3D" id="3.30.470.10">
    <property type="match status" value="1"/>
</dbReference>
<dbReference type="Gene3D" id="3.20.10.10">
    <property type="entry name" value="D-amino Acid Aminotransferase, subunit A, domain 2"/>
    <property type="match status" value="1"/>
</dbReference>
<accession>A0A3P5WU03</accession>
<dbReference type="GO" id="GO:0030170">
    <property type="term" value="F:pyridoxal phosphate binding"/>
    <property type="evidence" value="ECO:0007669"/>
    <property type="project" value="InterPro"/>
</dbReference>
<comment type="subunit">
    <text evidence="3">Homodimer.</text>
</comment>
<evidence type="ECO:0000256" key="9">
    <source>
        <dbReference type="ARBA" id="ARBA00030138"/>
    </source>
</evidence>
<dbReference type="InterPro" id="IPR001544">
    <property type="entry name" value="Aminotrans_IV"/>
</dbReference>
<dbReference type="Proteomes" id="UP000270468">
    <property type="component" value="Unassembled WGS sequence"/>
</dbReference>
<dbReference type="PANTHER" id="PTHR42743:SF10">
    <property type="entry name" value="D-ALANINE AMINOTRANSFERASE"/>
    <property type="match status" value="1"/>
</dbReference>
<dbReference type="AlphaFoldDB" id="A0A3P5WU03"/>
<dbReference type="FunFam" id="3.30.470.10:FF:000009">
    <property type="entry name" value="D-alanine aminotransferase"/>
    <property type="match status" value="1"/>
</dbReference>
<name>A0A3P5WU03_9BACL</name>
<keyword evidence="14" id="KW-1185">Reference proteome</keyword>
<keyword evidence="6 13" id="KW-0032">Aminotransferase</keyword>
<dbReference type="InterPro" id="IPR036038">
    <property type="entry name" value="Aminotransferase-like"/>
</dbReference>
<reference evidence="13 14" key="1">
    <citation type="submission" date="2018-11" db="EMBL/GenBank/DDBJ databases">
        <authorList>
            <person name="Criscuolo A."/>
        </authorList>
    </citation>
    <scope>NUCLEOTIDE SEQUENCE [LARGE SCALE GENOMIC DNA]</scope>
    <source>
        <strain evidence="13">ATB-66</strain>
    </source>
</reference>
<evidence type="ECO:0000313" key="14">
    <source>
        <dbReference type="Proteomes" id="UP000270468"/>
    </source>
</evidence>
<dbReference type="PANTHER" id="PTHR42743">
    <property type="entry name" value="AMINO-ACID AMINOTRANSFERASE"/>
    <property type="match status" value="1"/>
</dbReference>
<dbReference type="EMBL" id="UXAV01000037">
    <property type="protein sequence ID" value="VDC26862.1"/>
    <property type="molecule type" value="Genomic_DNA"/>
</dbReference>
<protein>
    <recommendedName>
        <fullName evidence="5">D-alanine aminotransferase</fullName>
        <ecNumber evidence="4">2.6.1.21</ecNumber>
    </recommendedName>
    <alternativeName>
        <fullName evidence="11">D-amino acid aminotransferase</fullName>
    </alternativeName>
    <alternativeName>
        <fullName evidence="9">D-amino acid transaminase</fullName>
    </alternativeName>
    <alternativeName>
        <fullName evidence="10">D-aspartate aminotransferase</fullName>
    </alternativeName>
</protein>
<dbReference type="GO" id="GO:0046394">
    <property type="term" value="P:carboxylic acid biosynthetic process"/>
    <property type="evidence" value="ECO:0007669"/>
    <property type="project" value="UniProtKB-ARBA"/>
</dbReference>
<evidence type="ECO:0000256" key="6">
    <source>
        <dbReference type="ARBA" id="ARBA00022576"/>
    </source>
</evidence>
<evidence type="ECO:0000313" key="13">
    <source>
        <dbReference type="EMBL" id="VDC26862.1"/>
    </source>
</evidence>
<dbReference type="NCBIfam" id="TIGR01121">
    <property type="entry name" value="D_amino_aminoT"/>
    <property type="match status" value="1"/>
</dbReference>